<gene>
    <name evidence="9" type="primary">LOC105060507</name>
</gene>
<dbReference type="Proteomes" id="UP000504607">
    <property type="component" value="Unplaced"/>
</dbReference>
<organism evidence="8 9">
    <name type="scientific">Elaeis guineensis var. tenera</name>
    <name type="common">Oil palm</name>
    <dbReference type="NCBI Taxonomy" id="51953"/>
    <lineage>
        <taxon>Eukaryota</taxon>
        <taxon>Viridiplantae</taxon>
        <taxon>Streptophyta</taxon>
        <taxon>Embryophyta</taxon>
        <taxon>Tracheophyta</taxon>
        <taxon>Spermatophyta</taxon>
        <taxon>Magnoliopsida</taxon>
        <taxon>Liliopsida</taxon>
        <taxon>Arecaceae</taxon>
        <taxon>Arecoideae</taxon>
        <taxon>Cocoseae</taxon>
        <taxon>Elaeidinae</taxon>
        <taxon>Elaeis</taxon>
    </lineage>
</organism>
<dbReference type="GO" id="GO:0005737">
    <property type="term" value="C:cytoplasm"/>
    <property type="evidence" value="ECO:0007669"/>
    <property type="project" value="UniProtKB-SubCell"/>
</dbReference>
<evidence type="ECO:0000256" key="3">
    <source>
        <dbReference type="ARBA" id="ARBA00018111"/>
    </source>
</evidence>
<protein>
    <recommendedName>
        <fullName evidence="3">Regulatory protein RecX</fullName>
    </recommendedName>
</protein>
<name>A0A6I9SG87_ELAGV</name>
<comment type="similarity">
    <text evidence="2">Belongs to the RecX family.</text>
</comment>
<dbReference type="Pfam" id="PF02631">
    <property type="entry name" value="RecX_HTH2"/>
    <property type="match status" value="1"/>
</dbReference>
<comment type="subcellular location">
    <subcellularLocation>
        <location evidence="1">Cytoplasm</location>
    </subcellularLocation>
</comment>
<dbReference type="GO" id="GO:0006282">
    <property type="term" value="P:regulation of DNA repair"/>
    <property type="evidence" value="ECO:0007669"/>
    <property type="project" value="InterPro"/>
</dbReference>
<evidence type="ECO:0000313" key="8">
    <source>
        <dbReference type="Proteomes" id="UP000504607"/>
    </source>
</evidence>
<accession>A0A6I9SG87</accession>
<dbReference type="InParanoid" id="A0A6I9SG87"/>
<dbReference type="Pfam" id="PF21981">
    <property type="entry name" value="RecX_HTH3"/>
    <property type="match status" value="1"/>
</dbReference>
<dbReference type="GeneID" id="105060507"/>
<dbReference type="Gene3D" id="1.10.10.10">
    <property type="entry name" value="Winged helix-like DNA-binding domain superfamily/Winged helix DNA-binding domain"/>
    <property type="match status" value="3"/>
</dbReference>
<evidence type="ECO:0000259" key="6">
    <source>
        <dbReference type="Pfam" id="PF02631"/>
    </source>
</evidence>
<evidence type="ECO:0000256" key="4">
    <source>
        <dbReference type="ARBA" id="ARBA00022490"/>
    </source>
</evidence>
<keyword evidence="4" id="KW-0963">Cytoplasm</keyword>
<dbReference type="InterPro" id="IPR036388">
    <property type="entry name" value="WH-like_DNA-bd_sf"/>
</dbReference>
<proteinExistence type="inferred from homology"/>
<dbReference type="InterPro" id="IPR053925">
    <property type="entry name" value="RecX_HTH_3rd"/>
</dbReference>
<dbReference type="RefSeq" id="XP_010942545.1">
    <property type="nucleotide sequence ID" value="XM_010944243.3"/>
</dbReference>
<dbReference type="OrthoDB" id="543346at2759"/>
<dbReference type="KEGG" id="egu:105060507"/>
<dbReference type="PANTHER" id="PTHR33602:SF1">
    <property type="entry name" value="REGULATORY PROTEIN RECX FAMILY PROTEIN"/>
    <property type="match status" value="1"/>
</dbReference>
<dbReference type="HAMAP" id="MF_01114">
    <property type="entry name" value="RecX"/>
    <property type="match status" value="1"/>
</dbReference>
<evidence type="ECO:0000256" key="1">
    <source>
        <dbReference type="ARBA" id="ARBA00004496"/>
    </source>
</evidence>
<dbReference type="InterPro" id="IPR053924">
    <property type="entry name" value="RecX_HTH_2nd"/>
</dbReference>
<evidence type="ECO:0000256" key="5">
    <source>
        <dbReference type="SAM" id="MobiDB-lite"/>
    </source>
</evidence>
<evidence type="ECO:0000313" key="9">
    <source>
        <dbReference type="RefSeq" id="XP_010942545.1"/>
    </source>
</evidence>
<feature type="region of interest" description="Disordered" evidence="5">
    <location>
        <begin position="43"/>
        <end position="92"/>
    </location>
</feature>
<keyword evidence="8" id="KW-1185">Reference proteome</keyword>
<evidence type="ECO:0000256" key="2">
    <source>
        <dbReference type="ARBA" id="ARBA00009695"/>
    </source>
</evidence>
<dbReference type="AlphaFoldDB" id="A0A6I9SG87"/>
<dbReference type="InterPro" id="IPR003783">
    <property type="entry name" value="Regulatory_RecX"/>
</dbReference>
<dbReference type="PANTHER" id="PTHR33602">
    <property type="entry name" value="REGULATORY PROTEIN RECX FAMILY PROTEIN"/>
    <property type="match status" value="1"/>
</dbReference>
<feature type="domain" description="RecX second three-helical" evidence="6">
    <location>
        <begin position="209"/>
        <end position="249"/>
    </location>
</feature>
<sequence>MAIVAANRGVQMFLNLHPRCLVISLWAKKGCHSSGPVRYVPRDYTQSKKAQKSPRLGRYEKKETNLLKATASEGGKGAPKTPNFDDNGFHDSLFNAGPTRSGDILEHIEEFSEFEDSNDTVLEFVDTDVRDESELLLDEASNSCEIKGTKYDEVVSSKTRQDAEQLAIELLAARAFTTLELQKKLRGRKYALDIVDSVIAEIKGRGLLNDGLYAESFSQSRWFSSTWGPRRIKQALLKKGISEVEADKATKQVFEDDDSSGGSHNMRHGMSKTSMDRLFLLASKQWLRGQSTSLENRKARIIRWLQYRGFSWGVTSTILKRLESQYPMRE</sequence>
<evidence type="ECO:0000259" key="7">
    <source>
        <dbReference type="Pfam" id="PF21981"/>
    </source>
</evidence>
<dbReference type="FunCoup" id="A0A6I9SG87">
    <property type="interactions" value="15"/>
</dbReference>
<feature type="domain" description="RecX third three-helical" evidence="7">
    <location>
        <begin position="276"/>
        <end position="316"/>
    </location>
</feature>
<reference evidence="9" key="1">
    <citation type="submission" date="2025-08" db="UniProtKB">
        <authorList>
            <consortium name="RefSeq"/>
        </authorList>
    </citation>
    <scope>IDENTIFICATION</scope>
</reference>